<evidence type="ECO:0000313" key="7">
    <source>
        <dbReference type="Proteomes" id="UP001237642"/>
    </source>
</evidence>
<evidence type="ECO:0000256" key="1">
    <source>
        <dbReference type="ARBA" id="ARBA00022679"/>
    </source>
</evidence>
<comment type="caution">
    <text evidence="6">The sequence shown here is derived from an EMBL/GenBank/DDBJ whole genome shotgun (WGS) entry which is preliminary data.</text>
</comment>
<dbReference type="GO" id="GO:0005524">
    <property type="term" value="F:ATP binding"/>
    <property type="evidence" value="ECO:0007669"/>
    <property type="project" value="UniProtKB-KW"/>
</dbReference>
<dbReference type="InterPro" id="IPR011009">
    <property type="entry name" value="Kinase-like_dom_sf"/>
</dbReference>
<dbReference type="AlphaFoldDB" id="A0AAD8HPI4"/>
<dbReference type="GO" id="GO:0004672">
    <property type="term" value="F:protein kinase activity"/>
    <property type="evidence" value="ECO:0007669"/>
    <property type="project" value="InterPro"/>
</dbReference>
<dbReference type="PROSITE" id="PS50011">
    <property type="entry name" value="PROTEIN_KINASE_DOM"/>
    <property type="match status" value="1"/>
</dbReference>
<organism evidence="6 7">
    <name type="scientific">Heracleum sosnowskyi</name>
    <dbReference type="NCBI Taxonomy" id="360622"/>
    <lineage>
        <taxon>Eukaryota</taxon>
        <taxon>Viridiplantae</taxon>
        <taxon>Streptophyta</taxon>
        <taxon>Embryophyta</taxon>
        <taxon>Tracheophyta</taxon>
        <taxon>Spermatophyta</taxon>
        <taxon>Magnoliopsida</taxon>
        <taxon>eudicotyledons</taxon>
        <taxon>Gunneridae</taxon>
        <taxon>Pentapetalae</taxon>
        <taxon>asterids</taxon>
        <taxon>campanulids</taxon>
        <taxon>Apiales</taxon>
        <taxon>Apiaceae</taxon>
        <taxon>Apioideae</taxon>
        <taxon>apioid superclade</taxon>
        <taxon>Tordylieae</taxon>
        <taxon>Tordyliinae</taxon>
        <taxon>Heracleum</taxon>
    </lineage>
</organism>
<dbReference type="EMBL" id="JAUIZM010000008">
    <property type="protein sequence ID" value="KAK1371017.1"/>
    <property type="molecule type" value="Genomic_DNA"/>
</dbReference>
<reference evidence="6" key="2">
    <citation type="submission" date="2023-05" db="EMBL/GenBank/DDBJ databases">
        <authorList>
            <person name="Schelkunov M.I."/>
        </authorList>
    </citation>
    <scope>NUCLEOTIDE SEQUENCE</scope>
    <source>
        <strain evidence="6">Hsosn_3</strain>
        <tissue evidence="6">Leaf</tissue>
    </source>
</reference>
<dbReference type="InterPro" id="IPR001245">
    <property type="entry name" value="Ser-Thr/Tyr_kinase_cat_dom"/>
</dbReference>
<sequence>MASAPSSISLPLHNMEIRESEKHLSGKKIAIVVLWRLGVNIEISSNGPEVLPTVAKALEDQIVVKKLVEEVTNDDDKLRAFIDELALLQNIRHPNFVQFLGAVTQSSPMMIVTEYLPKVKHMFTSYWLSCGSVAFKNY</sequence>
<keyword evidence="3 6" id="KW-0418">Kinase</keyword>
<keyword evidence="7" id="KW-1185">Reference proteome</keyword>
<gene>
    <name evidence="6" type="ORF">POM88_037109</name>
</gene>
<evidence type="ECO:0000259" key="5">
    <source>
        <dbReference type="PROSITE" id="PS50011"/>
    </source>
</evidence>
<protein>
    <submittedName>
        <fullName evidence="6">Protein kinase domain-containing protein</fullName>
    </submittedName>
</protein>
<dbReference type="Proteomes" id="UP001237642">
    <property type="component" value="Unassembled WGS sequence"/>
</dbReference>
<proteinExistence type="predicted"/>
<reference evidence="6" key="1">
    <citation type="submission" date="2023-02" db="EMBL/GenBank/DDBJ databases">
        <title>Genome of toxic invasive species Heracleum sosnowskyi carries increased number of genes despite the absence of recent whole-genome duplications.</title>
        <authorList>
            <person name="Schelkunov M."/>
            <person name="Shtratnikova V."/>
            <person name="Makarenko M."/>
            <person name="Klepikova A."/>
            <person name="Omelchenko D."/>
            <person name="Novikova G."/>
            <person name="Obukhova E."/>
            <person name="Bogdanov V."/>
            <person name="Penin A."/>
            <person name="Logacheva M."/>
        </authorList>
    </citation>
    <scope>NUCLEOTIDE SEQUENCE</scope>
    <source>
        <strain evidence="6">Hsosn_3</strain>
        <tissue evidence="6">Leaf</tissue>
    </source>
</reference>
<dbReference type="Gene3D" id="3.30.200.20">
    <property type="entry name" value="Phosphorylase Kinase, domain 1"/>
    <property type="match status" value="1"/>
</dbReference>
<accession>A0AAD8HPI4</accession>
<keyword evidence="4" id="KW-0067">ATP-binding</keyword>
<dbReference type="Pfam" id="PF07714">
    <property type="entry name" value="PK_Tyr_Ser-Thr"/>
    <property type="match status" value="1"/>
</dbReference>
<feature type="domain" description="Protein kinase" evidence="5">
    <location>
        <begin position="40"/>
        <end position="138"/>
    </location>
</feature>
<keyword evidence="2" id="KW-0547">Nucleotide-binding</keyword>
<evidence type="ECO:0000256" key="4">
    <source>
        <dbReference type="ARBA" id="ARBA00022840"/>
    </source>
</evidence>
<dbReference type="InterPro" id="IPR000719">
    <property type="entry name" value="Prot_kinase_dom"/>
</dbReference>
<evidence type="ECO:0000256" key="3">
    <source>
        <dbReference type="ARBA" id="ARBA00022777"/>
    </source>
</evidence>
<dbReference type="SUPFAM" id="SSF56112">
    <property type="entry name" value="Protein kinase-like (PK-like)"/>
    <property type="match status" value="1"/>
</dbReference>
<dbReference type="FunFam" id="3.30.200.20:FF:000180">
    <property type="entry name" value="serine/threonine-protein kinase STY46-like"/>
    <property type="match status" value="1"/>
</dbReference>
<keyword evidence="1" id="KW-0808">Transferase</keyword>
<evidence type="ECO:0000256" key="2">
    <source>
        <dbReference type="ARBA" id="ARBA00022741"/>
    </source>
</evidence>
<evidence type="ECO:0000313" key="6">
    <source>
        <dbReference type="EMBL" id="KAK1371017.1"/>
    </source>
</evidence>
<name>A0AAD8HPI4_9APIA</name>